<name>A0A448YMM0_BRENA</name>
<keyword evidence="3" id="KW-1185">Reference proteome</keyword>
<dbReference type="EMBL" id="CAACVR010000018">
    <property type="protein sequence ID" value="VEU22136.1"/>
    <property type="molecule type" value="Genomic_DNA"/>
</dbReference>
<proteinExistence type="predicted"/>
<dbReference type="Proteomes" id="UP000290900">
    <property type="component" value="Unassembled WGS sequence"/>
</dbReference>
<dbReference type="AlphaFoldDB" id="A0A448YMM0"/>
<protein>
    <submittedName>
        <fullName evidence="2">DEKNAAC103150</fullName>
    </submittedName>
</protein>
<sequence>MYNVLIIGAGSMGLATGYHLDLAGAKVTFLIRPHHKKDLDRPQVLYSLDDNSVKQYTGYTYLTDPSEIAGKDWDFIVVTLDRIGLKSEEGVKLVKKIGEVVRDSKIKTGVLVGTVGIGIRPWFLETSGIPDDQVTNAVLGVQCYPPRIAKLPINGKQLPDADQAYVHCYPYGFCVDDTSRSVAEAFSKLYNKCGVSKCAIKPAGQYASELDPCFVIFAGCELMNWPKFSEIEVNSDLWKLTVKAAKEVQGLDIHGEAGKKLASETTEKGLAGEMVEWEKSCLPLGIRDFNRYHHGGKVVKQDRIHLRECVEEGEREGKDMSGLREVLRRLGAN</sequence>
<evidence type="ECO:0000313" key="3">
    <source>
        <dbReference type="Proteomes" id="UP000290900"/>
    </source>
</evidence>
<reference evidence="2 3" key="1">
    <citation type="submission" date="2018-12" db="EMBL/GenBank/DDBJ databases">
        <authorList>
            <person name="Tiukova I."/>
            <person name="Dainat J."/>
        </authorList>
    </citation>
    <scope>NUCLEOTIDE SEQUENCE [LARGE SCALE GENOMIC DNA]</scope>
</reference>
<feature type="domain" description="Ketopantoate reductase N-terminal" evidence="1">
    <location>
        <begin position="4"/>
        <end position="79"/>
    </location>
</feature>
<dbReference type="Gene3D" id="3.40.50.720">
    <property type="entry name" value="NAD(P)-binding Rossmann-like Domain"/>
    <property type="match status" value="1"/>
</dbReference>
<dbReference type="SUPFAM" id="SSF51905">
    <property type="entry name" value="FAD/NAD(P)-binding domain"/>
    <property type="match status" value="1"/>
</dbReference>
<dbReference type="InterPro" id="IPR013332">
    <property type="entry name" value="KPR_N"/>
</dbReference>
<evidence type="ECO:0000313" key="2">
    <source>
        <dbReference type="EMBL" id="VEU22136.1"/>
    </source>
</evidence>
<dbReference type="InterPro" id="IPR036188">
    <property type="entry name" value="FAD/NAD-bd_sf"/>
</dbReference>
<evidence type="ECO:0000259" key="1">
    <source>
        <dbReference type="Pfam" id="PF02558"/>
    </source>
</evidence>
<organism evidence="2 3">
    <name type="scientific">Brettanomyces naardenensis</name>
    <name type="common">Yeast</name>
    <dbReference type="NCBI Taxonomy" id="13370"/>
    <lineage>
        <taxon>Eukaryota</taxon>
        <taxon>Fungi</taxon>
        <taxon>Dikarya</taxon>
        <taxon>Ascomycota</taxon>
        <taxon>Saccharomycotina</taxon>
        <taxon>Pichiomycetes</taxon>
        <taxon>Pichiales</taxon>
        <taxon>Pichiaceae</taxon>
        <taxon>Brettanomyces</taxon>
    </lineage>
</organism>
<dbReference type="OrthoDB" id="3753531at2759"/>
<dbReference type="InParanoid" id="A0A448YMM0"/>
<gene>
    <name evidence="2" type="ORF">BRENAR_LOCUS2868</name>
</gene>
<accession>A0A448YMM0</accession>
<dbReference type="Pfam" id="PF02558">
    <property type="entry name" value="ApbA"/>
    <property type="match status" value="1"/>
</dbReference>